<dbReference type="PANTHER" id="PTHR22912">
    <property type="entry name" value="DISULFIDE OXIDOREDUCTASE"/>
    <property type="match status" value="1"/>
</dbReference>
<evidence type="ECO:0000256" key="3">
    <source>
        <dbReference type="ARBA" id="ARBA00022827"/>
    </source>
</evidence>
<dbReference type="GO" id="GO:0004148">
    <property type="term" value="F:dihydrolipoyl dehydrogenase (NADH) activity"/>
    <property type="evidence" value="ECO:0007669"/>
    <property type="project" value="TreeGrafter"/>
</dbReference>
<keyword evidence="3 5" id="KW-0274">FAD</keyword>
<dbReference type="GO" id="GO:0006103">
    <property type="term" value="P:2-oxoglutarate metabolic process"/>
    <property type="evidence" value="ECO:0007669"/>
    <property type="project" value="TreeGrafter"/>
</dbReference>
<comment type="cofactor">
    <cofactor evidence="5">
        <name>FAD</name>
        <dbReference type="ChEBI" id="CHEBI:57692"/>
    </cofactor>
    <text evidence="5">Binds 1 FAD per subunit.</text>
</comment>
<keyword evidence="2" id="KW-0285">Flavoprotein</keyword>
<feature type="binding site" evidence="5">
    <location>
        <begin position="182"/>
        <end position="189"/>
    </location>
    <ligand>
        <name>NAD(+)</name>
        <dbReference type="ChEBI" id="CHEBI:57540"/>
    </ligand>
</feature>
<dbReference type="InterPro" id="IPR016156">
    <property type="entry name" value="FAD/NAD-linked_Rdtase_dimer_sf"/>
</dbReference>
<dbReference type="InterPro" id="IPR004099">
    <property type="entry name" value="Pyr_nucl-diS_OxRdtase_dimer"/>
</dbReference>
<dbReference type="Pfam" id="PF02852">
    <property type="entry name" value="Pyr_redox_dim"/>
    <property type="match status" value="1"/>
</dbReference>
<protein>
    <submittedName>
        <fullName evidence="9">Pyridine nucleotide-disulfide oxidoreductase</fullName>
    </submittedName>
</protein>
<comment type="caution">
    <text evidence="9">The sequence shown here is derived from an EMBL/GenBank/DDBJ whole genome shotgun (WGS) entry which is preliminary data.</text>
</comment>
<feature type="disulfide bond" description="Redox-active" evidence="6">
    <location>
        <begin position="43"/>
        <end position="48"/>
    </location>
</feature>
<dbReference type="InterPro" id="IPR050151">
    <property type="entry name" value="Class-I_Pyr_Nuc-Dis_Oxidored"/>
</dbReference>
<dbReference type="GO" id="GO:0050660">
    <property type="term" value="F:flavin adenine dinucleotide binding"/>
    <property type="evidence" value="ECO:0007669"/>
    <property type="project" value="TreeGrafter"/>
</dbReference>
<evidence type="ECO:0000313" key="9">
    <source>
        <dbReference type="EMBL" id="KTS04640.1"/>
    </source>
</evidence>
<dbReference type="PATRIC" id="fig|2033.7.peg.907"/>
<evidence type="ECO:0000256" key="2">
    <source>
        <dbReference type="ARBA" id="ARBA00022630"/>
    </source>
</evidence>
<sequence>MSEREYDLIVIGAGPVGENVADRAVQAGLTAVIVESELVGGECSYWACMPSKALLRSGAALRAARDVDGAKQAVTGDLDVAAVLRRRDTMTSDWNDSGQVEWLQGAGIDLVRGHGRLTGEKTVQVTADDGTTTDLVARHAVAVCTGSAALLPDVPGLADIEPWTSREATAVQSVPASLAILGGGVVGAEMATAFASLGAQVTIIARSGLLGGTEPFAGELVADSLRSRGVTVKTGVDATAARRDDDGRRVLELSDGTTVTADELLVATGRVPRTTDLGLETVGLEEGSWLDVDDTLLVRGFDWLYAVGDVNHRALLTHQGKYQARAAGDVIAARAQGGEVDDAPWGAHVATADHDAVPQVTFTDPEVASVGLTAASAEKRGLNVKVLDYDLAHVAGSSEQSDAYVGKARAIVDIDRGVLVGATFVGPDIAELLHSATIAVVGEVPIKRLWHAVPSYPTVSEVWLRLLETLGRDSA</sequence>
<dbReference type="AlphaFoldDB" id="A0A147F2D2"/>
<dbReference type="PIRSF" id="PIRSF000350">
    <property type="entry name" value="Mercury_reductase_MerA"/>
    <property type="match status" value="1"/>
</dbReference>
<dbReference type="Gene3D" id="3.50.50.60">
    <property type="entry name" value="FAD/NAD(P)-binding domain"/>
    <property type="match status" value="2"/>
</dbReference>
<proteinExistence type="inferred from homology"/>
<name>A0A147F2D2_MICTE</name>
<evidence type="ECO:0000259" key="7">
    <source>
        <dbReference type="Pfam" id="PF02852"/>
    </source>
</evidence>
<feature type="binding site" evidence="5">
    <location>
        <position position="309"/>
    </location>
    <ligand>
        <name>FAD</name>
        <dbReference type="ChEBI" id="CHEBI:57692"/>
    </ligand>
</feature>
<dbReference type="PRINTS" id="PR00368">
    <property type="entry name" value="FADPNR"/>
</dbReference>
<feature type="domain" description="Pyridine nucleotide-disulphide oxidoreductase dimerisation" evidence="7">
    <location>
        <begin position="357"/>
        <end position="463"/>
    </location>
</feature>
<dbReference type="SUPFAM" id="SSF51905">
    <property type="entry name" value="FAD/NAD(P)-binding domain"/>
    <property type="match status" value="1"/>
</dbReference>
<evidence type="ECO:0000313" key="10">
    <source>
        <dbReference type="Proteomes" id="UP000072189"/>
    </source>
</evidence>
<evidence type="ECO:0000256" key="5">
    <source>
        <dbReference type="PIRSR" id="PIRSR000350-3"/>
    </source>
</evidence>
<dbReference type="SUPFAM" id="SSF55424">
    <property type="entry name" value="FAD/NAD-linked reductases, dimerisation (C-terminal) domain"/>
    <property type="match status" value="1"/>
</dbReference>
<dbReference type="PANTHER" id="PTHR22912:SF151">
    <property type="entry name" value="DIHYDROLIPOYL DEHYDROGENASE, MITOCHONDRIAL"/>
    <property type="match status" value="1"/>
</dbReference>
<dbReference type="InterPro" id="IPR023753">
    <property type="entry name" value="FAD/NAD-binding_dom"/>
</dbReference>
<evidence type="ECO:0000256" key="1">
    <source>
        <dbReference type="ARBA" id="ARBA00007532"/>
    </source>
</evidence>
<dbReference type="PRINTS" id="PR00411">
    <property type="entry name" value="PNDRDTASEI"/>
</dbReference>
<comment type="similarity">
    <text evidence="1">Belongs to the class-I pyridine nucleotide-disulfide oxidoreductase family.</text>
</comment>
<dbReference type="Proteomes" id="UP000072189">
    <property type="component" value="Unassembled WGS sequence"/>
</dbReference>
<feature type="binding site" evidence="5">
    <location>
        <position position="115"/>
    </location>
    <ligand>
        <name>FAD</name>
        <dbReference type="ChEBI" id="CHEBI:57692"/>
    </ligand>
</feature>
<dbReference type="Gene3D" id="3.30.390.30">
    <property type="match status" value="1"/>
</dbReference>
<keyword evidence="4 5" id="KW-0520">NAD</keyword>
<feature type="binding site" evidence="5">
    <location>
        <begin position="145"/>
        <end position="147"/>
    </location>
    <ligand>
        <name>FAD</name>
        <dbReference type="ChEBI" id="CHEBI:57692"/>
    </ligand>
</feature>
<dbReference type="EMBL" id="LDRV01000159">
    <property type="protein sequence ID" value="KTS04640.1"/>
    <property type="molecule type" value="Genomic_DNA"/>
</dbReference>
<organism evidence="9 10">
    <name type="scientific">Microbacterium testaceum</name>
    <name type="common">Aureobacterium testaceum</name>
    <name type="synonym">Brevibacterium testaceum</name>
    <dbReference type="NCBI Taxonomy" id="2033"/>
    <lineage>
        <taxon>Bacteria</taxon>
        <taxon>Bacillati</taxon>
        <taxon>Actinomycetota</taxon>
        <taxon>Actinomycetes</taxon>
        <taxon>Micrococcales</taxon>
        <taxon>Microbacteriaceae</taxon>
        <taxon>Microbacterium</taxon>
    </lineage>
</organism>
<dbReference type="Pfam" id="PF07992">
    <property type="entry name" value="Pyr_redox_2"/>
    <property type="match status" value="1"/>
</dbReference>
<evidence type="ECO:0000259" key="8">
    <source>
        <dbReference type="Pfam" id="PF07992"/>
    </source>
</evidence>
<feature type="binding site" evidence="5">
    <location>
        <position position="52"/>
    </location>
    <ligand>
        <name>FAD</name>
        <dbReference type="ChEBI" id="CHEBI:57692"/>
    </ligand>
</feature>
<reference evidence="9 10" key="1">
    <citation type="journal article" date="2016" name="Front. Microbiol.">
        <title>Genomic Resource of Rice Seed Associated Bacteria.</title>
        <authorList>
            <person name="Midha S."/>
            <person name="Bansal K."/>
            <person name="Sharma S."/>
            <person name="Kumar N."/>
            <person name="Patil P.P."/>
            <person name="Chaudhry V."/>
            <person name="Patil P.B."/>
        </authorList>
    </citation>
    <scope>NUCLEOTIDE SEQUENCE [LARGE SCALE GENOMIC DNA]</scope>
    <source>
        <strain evidence="9 10">RSA3</strain>
    </source>
</reference>
<accession>A0A147F2D2</accession>
<dbReference type="InterPro" id="IPR001100">
    <property type="entry name" value="Pyr_nuc-diS_OxRdtase"/>
</dbReference>
<dbReference type="InterPro" id="IPR036188">
    <property type="entry name" value="FAD/NAD-bd_sf"/>
</dbReference>
<feature type="domain" description="FAD/NAD(P)-binding" evidence="8">
    <location>
        <begin position="6"/>
        <end position="318"/>
    </location>
</feature>
<feature type="binding site" evidence="5">
    <location>
        <position position="269"/>
    </location>
    <ligand>
        <name>NAD(+)</name>
        <dbReference type="ChEBI" id="CHEBI:57540"/>
    </ligand>
</feature>
<evidence type="ECO:0000256" key="6">
    <source>
        <dbReference type="PIRSR" id="PIRSR000350-4"/>
    </source>
</evidence>
<evidence type="ECO:0000256" key="4">
    <source>
        <dbReference type="ARBA" id="ARBA00023027"/>
    </source>
</evidence>
<keyword evidence="5" id="KW-0547">Nucleotide-binding</keyword>
<dbReference type="RefSeq" id="WP_058615262.1">
    <property type="nucleotide sequence ID" value="NZ_LDRV01000159.1"/>
</dbReference>
<gene>
    <name evidence="9" type="ORF">RSA3_17855</name>
</gene>